<dbReference type="NCBIfam" id="TIGR03635">
    <property type="entry name" value="uS17_bact"/>
    <property type="match status" value="1"/>
</dbReference>
<dbReference type="Proteomes" id="UP000177838">
    <property type="component" value="Unassembled WGS sequence"/>
</dbReference>
<dbReference type="Gene3D" id="2.40.50.140">
    <property type="entry name" value="Nucleic acid-binding proteins"/>
    <property type="match status" value="1"/>
</dbReference>
<dbReference type="SUPFAM" id="SSF50249">
    <property type="entry name" value="Nucleic acid-binding proteins"/>
    <property type="match status" value="1"/>
</dbReference>
<evidence type="ECO:0000256" key="7">
    <source>
        <dbReference type="RuleBase" id="RU003872"/>
    </source>
</evidence>
<keyword evidence="4 6" id="KW-0689">Ribosomal protein</keyword>
<evidence type="ECO:0000256" key="5">
    <source>
        <dbReference type="ARBA" id="ARBA00023274"/>
    </source>
</evidence>
<reference evidence="8 9" key="1">
    <citation type="journal article" date="2016" name="Nat. Commun.">
        <title>Thousands of microbial genomes shed light on interconnected biogeochemical processes in an aquifer system.</title>
        <authorList>
            <person name="Anantharaman K."/>
            <person name="Brown C.T."/>
            <person name="Hug L.A."/>
            <person name="Sharon I."/>
            <person name="Castelle C.J."/>
            <person name="Probst A.J."/>
            <person name="Thomas B.C."/>
            <person name="Singh A."/>
            <person name="Wilkins M.J."/>
            <person name="Karaoz U."/>
            <person name="Brodie E.L."/>
            <person name="Williams K.H."/>
            <person name="Hubbard S.S."/>
            <person name="Banfield J.F."/>
        </authorList>
    </citation>
    <scope>NUCLEOTIDE SEQUENCE [LARGE SCALE GENOMIC DNA]</scope>
</reference>
<evidence type="ECO:0000256" key="6">
    <source>
        <dbReference type="HAMAP-Rule" id="MF_01345"/>
    </source>
</evidence>
<dbReference type="InterPro" id="IPR012340">
    <property type="entry name" value="NA-bd_OB-fold"/>
</dbReference>
<keyword evidence="5 6" id="KW-0687">Ribonucleoprotein</keyword>
<organism evidence="8 9">
    <name type="scientific">Candidatus Vogelbacteria bacterium RIFOXYD1_FULL_46_19</name>
    <dbReference type="NCBI Taxonomy" id="1802439"/>
    <lineage>
        <taxon>Bacteria</taxon>
        <taxon>Candidatus Vogeliibacteriota</taxon>
    </lineage>
</organism>
<dbReference type="CDD" id="cd00364">
    <property type="entry name" value="Ribosomal_uS17"/>
    <property type="match status" value="1"/>
</dbReference>
<dbReference type="InterPro" id="IPR019979">
    <property type="entry name" value="Ribosomal_uS17_CS"/>
</dbReference>
<sequence>MTDNNPQVNKGRVFTGVVVSDKMDKTVTVEVARFVKHPKYGKFMNIHKKFKAHDPANKYHIGDRVKIKETRPISKDKSFEVI</sequence>
<comment type="subunit">
    <text evidence="6">Part of the 30S ribosomal subunit.</text>
</comment>
<evidence type="ECO:0000256" key="2">
    <source>
        <dbReference type="ARBA" id="ARBA00022730"/>
    </source>
</evidence>
<evidence type="ECO:0000313" key="8">
    <source>
        <dbReference type="EMBL" id="OHA59773.1"/>
    </source>
</evidence>
<dbReference type="EMBL" id="MHTK01000005">
    <property type="protein sequence ID" value="OHA59773.1"/>
    <property type="molecule type" value="Genomic_DNA"/>
</dbReference>
<dbReference type="PANTHER" id="PTHR10744">
    <property type="entry name" value="40S RIBOSOMAL PROTEIN S11 FAMILY MEMBER"/>
    <property type="match status" value="1"/>
</dbReference>
<dbReference type="PANTHER" id="PTHR10744:SF1">
    <property type="entry name" value="SMALL RIBOSOMAL SUBUNIT PROTEIN US17M"/>
    <property type="match status" value="1"/>
</dbReference>
<evidence type="ECO:0000256" key="1">
    <source>
        <dbReference type="ARBA" id="ARBA00010254"/>
    </source>
</evidence>
<accession>A0A1G2QHC8</accession>
<evidence type="ECO:0000256" key="3">
    <source>
        <dbReference type="ARBA" id="ARBA00022884"/>
    </source>
</evidence>
<dbReference type="PRINTS" id="PR00973">
    <property type="entry name" value="RIBOSOMALS17"/>
</dbReference>
<dbReference type="GO" id="GO:0019843">
    <property type="term" value="F:rRNA binding"/>
    <property type="evidence" value="ECO:0007669"/>
    <property type="project" value="UniProtKB-UniRule"/>
</dbReference>
<name>A0A1G2QHC8_9BACT</name>
<comment type="function">
    <text evidence="6">One of the primary rRNA binding proteins, it binds specifically to the 5'-end of 16S ribosomal RNA.</text>
</comment>
<dbReference type="Pfam" id="PF00366">
    <property type="entry name" value="Ribosomal_S17"/>
    <property type="match status" value="1"/>
</dbReference>
<dbReference type="GO" id="GO:0022627">
    <property type="term" value="C:cytosolic small ribosomal subunit"/>
    <property type="evidence" value="ECO:0007669"/>
    <property type="project" value="UniProtKB-UniRule"/>
</dbReference>
<dbReference type="GO" id="GO:0006412">
    <property type="term" value="P:translation"/>
    <property type="evidence" value="ECO:0007669"/>
    <property type="project" value="UniProtKB-UniRule"/>
</dbReference>
<proteinExistence type="inferred from homology"/>
<dbReference type="HAMAP" id="MF_01345_B">
    <property type="entry name" value="Ribosomal_uS17_B"/>
    <property type="match status" value="1"/>
</dbReference>
<dbReference type="PROSITE" id="PS00056">
    <property type="entry name" value="RIBOSOMAL_S17"/>
    <property type="match status" value="1"/>
</dbReference>
<protein>
    <recommendedName>
        <fullName evidence="6">Small ribosomal subunit protein uS17</fullName>
    </recommendedName>
</protein>
<evidence type="ECO:0000256" key="4">
    <source>
        <dbReference type="ARBA" id="ARBA00022980"/>
    </source>
</evidence>
<dbReference type="NCBIfam" id="NF004123">
    <property type="entry name" value="PRK05610.1"/>
    <property type="match status" value="1"/>
</dbReference>
<dbReference type="InterPro" id="IPR000266">
    <property type="entry name" value="Ribosomal_uS17"/>
</dbReference>
<keyword evidence="3 6" id="KW-0694">RNA-binding</keyword>
<gene>
    <name evidence="6" type="primary">rpsQ</name>
    <name evidence="8" type="ORF">A2589_02945</name>
</gene>
<dbReference type="InterPro" id="IPR019984">
    <property type="entry name" value="Ribosomal_uS17_bact/chlr"/>
</dbReference>
<comment type="caution">
    <text evidence="8">The sequence shown here is derived from an EMBL/GenBank/DDBJ whole genome shotgun (WGS) entry which is preliminary data.</text>
</comment>
<keyword evidence="2 6" id="KW-0699">rRNA-binding</keyword>
<dbReference type="STRING" id="1802439.A2589_02945"/>
<comment type="similarity">
    <text evidence="1 6 7">Belongs to the universal ribosomal protein uS17 family.</text>
</comment>
<dbReference type="AlphaFoldDB" id="A0A1G2QHC8"/>
<evidence type="ECO:0000313" key="9">
    <source>
        <dbReference type="Proteomes" id="UP000177838"/>
    </source>
</evidence>
<dbReference type="GO" id="GO:0003735">
    <property type="term" value="F:structural constituent of ribosome"/>
    <property type="evidence" value="ECO:0007669"/>
    <property type="project" value="UniProtKB-UniRule"/>
</dbReference>